<dbReference type="CDD" id="cd07438">
    <property type="entry name" value="PHP_HisPPase_AMP"/>
    <property type="match status" value="1"/>
</dbReference>
<dbReference type="Gene3D" id="1.10.150.650">
    <property type="match status" value="1"/>
</dbReference>
<dbReference type="STRING" id="396014.BF93_02235"/>
<accession>Z9JQL1</accession>
<dbReference type="InterPro" id="IPR016195">
    <property type="entry name" value="Pol/histidinol_Pase-like"/>
</dbReference>
<dbReference type="OrthoDB" id="9804333at2"/>
<dbReference type="EMBL" id="JDYK01000013">
    <property type="protein sequence ID" value="EWS80690.1"/>
    <property type="molecule type" value="Genomic_DNA"/>
</dbReference>
<proteinExistence type="predicted"/>
<feature type="region of interest" description="Disordered" evidence="1">
    <location>
        <begin position="1"/>
        <end position="20"/>
    </location>
</feature>
<feature type="domain" description="Polymerase/histidinol phosphatase N-terminal" evidence="2">
    <location>
        <begin position="17"/>
        <end position="82"/>
    </location>
</feature>
<evidence type="ECO:0000259" key="2">
    <source>
        <dbReference type="SMART" id="SM00481"/>
    </source>
</evidence>
<protein>
    <submittedName>
        <fullName evidence="3">Metal-dependent phosphoesterase</fullName>
    </submittedName>
</protein>
<dbReference type="PANTHER" id="PTHR42924">
    <property type="entry name" value="EXONUCLEASE"/>
    <property type="match status" value="1"/>
</dbReference>
<comment type="caution">
    <text evidence="3">The sequence shown here is derived from an EMBL/GenBank/DDBJ whole genome shotgun (WGS) entry which is preliminary data.</text>
</comment>
<dbReference type="GO" id="GO:0004534">
    <property type="term" value="F:5'-3' RNA exonuclease activity"/>
    <property type="evidence" value="ECO:0007669"/>
    <property type="project" value="TreeGrafter"/>
</dbReference>
<organism evidence="3 4">
    <name type="scientific">Brachybacterium phenoliresistens</name>
    <dbReference type="NCBI Taxonomy" id="396014"/>
    <lineage>
        <taxon>Bacteria</taxon>
        <taxon>Bacillati</taxon>
        <taxon>Actinomycetota</taxon>
        <taxon>Actinomycetes</taxon>
        <taxon>Micrococcales</taxon>
        <taxon>Dermabacteraceae</taxon>
        <taxon>Brachybacterium</taxon>
    </lineage>
</organism>
<dbReference type="GO" id="GO:0035312">
    <property type="term" value="F:5'-3' DNA exonuclease activity"/>
    <property type="evidence" value="ECO:0007669"/>
    <property type="project" value="TreeGrafter"/>
</dbReference>
<dbReference type="RefSeq" id="WP_051486914.1">
    <property type="nucleotide sequence ID" value="NZ_BAAAOW010000002.1"/>
</dbReference>
<dbReference type="InterPro" id="IPR003141">
    <property type="entry name" value="Pol/His_phosphatase_N"/>
</dbReference>
<sequence length="298" mass="31871">MGDEHTTGQGRPQTPRIDLHTHSTYSDGTSSVLELAQDAAAAGLDVIALTDHDSTAGWEDARRAARETGVTIVPGIEVSAEHHRLSVHVLALLVDPSAGTALDIELRRARDSRSRRARVMVERIGADHPIRWEDVLEQVAGEETTVGRPHIADALVSRGIVADRSAAFTELLAPSSPYYVPYYAPAPADAVRAIVAAGGVAVAAHPASGMREGAVPVDLLDSMVEAGLSAVEVDHREHDEVERDRLRAYARFRGLLTTGGSDYHGAGKPNRLGENLTAPDVLRALLARATSETEVFRP</sequence>
<dbReference type="HOGENOM" id="CLU_067347_1_0_11"/>
<dbReference type="Pfam" id="PF02811">
    <property type="entry name" value="PHP"/>
    <property type="match status" value="1"/>
</dbReference>
<dbReference type="Gene3D" id="3.20.20.140">
    <property type="entry name" value="Metal-dependent hydrolases"/>
    <property type="match status" value="1"/>
</dbReference>
<dbReference type="PATRIC" id="fig|396014.3.peg.2480"/>
<name>Z9JQL1_9MICO</name>
<dbReference type="Proteomes" id="UP000023067">
    <property type="component" value="Unassembled WGS sequence"/>
</dbReference>
<gene>
    <name evidence="3" type="ORF">BF93_02235</name>
</gene>
<dbReference type="SUPFAM" id="SSF89550">
    <property type="entry name" value="PHP domain-like"/>
    <property type="match status" value="1"/>
</dbReference>
<dbReference type="eggNOG" id="COG0613">
    <property type="taxonomic scope" value="Bacteria"/>
</dbReference>
<evidence type="ECO:0000313" key="3">
    <source>
        <dbReference type="EMBL" id="EWS80690.1"/>
    </source>
</evidence>
<reference evidence="3 4" key="1">
    <citation type="submission" date="2014-02" db="EMBL/GenBank/DDBJ databases">
        <title>Genome sequence of Brachybacterium phenoliresistens strain W13A50.</title>
        <authorList>
            <person name="Wang X."/>
        </authorList>
    </citation>
    <scope>NUCLEOTIDE SEQUENCE [LARGE SCALE GENOMIC DNA]</scope>
    <source>
        <strain evidence="3 4">W13A50</strain>
    </source>
</reference>
<dbReference type="InterPro" id="IPR052018">
    <property type="entry name" value="PHP_domain"/>
</dbReference>
<dbReference type="AlphaFoldDB" id="Z9JQL1"/>
<dbReference type="SMART" id="SM00481">
    <property type="entry name" value="POLIIIAc"/>
    <property type="match status" value="1"/>
</dbReference>
<keyword evidence="4" id="KW-1185">Reference proteome</keyword>
<evidence type="ECO:0000256" key="1">
    <source>
        <dbReference type="SAM" id="MobiDB-lite"/>
    </source>
</evidence>
<dbReference type="PANTHER" id="PTHR42924:SF3">
    <property type="entry name" value="POLYMERASE_HISTIDINOL PHOSPHATASE N-TERMINAL DOMAIN-CONTAINING PROTEIN"/>
    <property type="match status" value="1"/>
</dbReference>
<dbReference type="InterPro" id="IPR004013">
    <property type="entry name" value="PHP_dom"/>
</dbReference>
<evidence type="ECO:0000313" key="4">
    <source>
        <dbReference type="Proteomes" id="UP000023067"/>
    </source>
</evidence>